<evidence type="ECO:0000256" key="2">
    <source>
        <dbReference type="ARBA" id="ARBA00023125"/>
    </source>
</evidence>
<dbReference type="Gene3D" id="1.10.260.40">
    <property type="entry name" value="lambda repressor-like DNA-binding domains"/>
    <property type="match status" value="1"/>
</dbReference>
<dbReference type="CDD" id="cd06267">
    <property type="entry name" value="PBP1_LacI_sugar_binding-like"/>
    <property type="match status" value="1"/>
</dbReference>
<sequence>MQQVAHHAGVSLATASRVLHGSGSRTVGEELRRRVEAAAQELRYVSNAPAQALARATSSVVGLIVHDVADPYFGAIAAGAMRAAREQRLMVMIAATFREPGLELEYLRGLRAQRARAVILAGSGTADAAATAELAEEIAGFEADGGRVVCIGERGPDLDTVAMANRAGGGLAVRGLWELGHRRIGVVSGPSELLTVRHRLDGARRALRALGAPLPLRAVVEGDFTRAGGRAAAVRLMTEQPDLGALLVLNDVMAAGALAGLRDDLGLAVPTRVSVVGFDDVPFAADLSPALSTVRLPLEQAGEAAVGLLLEPPGDAPRRVELAAELVLRDSTAAV</sequence>
<dbReference type="PANTHER" id="PTHR30146">
    <property type="entry name" value="LACI-RELATED TRANSCRIPTIONAL REPRESSOR"/>
    <property type="match status" value="1"/>
</dbReference>
<dbReference type="EMBL" id="FOAZ01000013">
    <property type="protein sequence ID" value="SEL80979.1"/>
    <property type="molecule type" value="Genomic_DNA"/>
</dbReference>
<proteinExistence type="predicted"/>
<keyword evidence="6" id="KW-1185">Reference proteome</keyword>
<evidence type="ECO:0000256" key="1">
    <source>
        <dbReference type="ARBA" id="ARBA00023015"/>
    </source>
</evidence>
<protein>
    <submittedName>
        <fullName evidence="5">LacI family transcriptional regulator</fullName>
    </submittedName>
</protein>
<dbReference type="InterPro" id="IPR000843">
    <property type="entry name" value="HTH_LacI"/>
</dbReference>
<dbReference type="CDD" id="cd01392">
    <property type="entry name" value="HTH_LacI"/>
    <property type="match status" value="1"/>
</dbReference>
<evidence type="ECO:0000313" key="5">
    <source>
        <dbReference type="EMBL" id="SEL80979.1"/>
    </source>
</evidence>
<organism evidence="5 6">
    <name type="scientific">Streptacidiphilus jiangxiensis</name>
    <dbReference type="NCBI Taxonomy" id="235985"/>
    <lineage>
        <taxon>Bacteria</taxon>
        <taxon>Bacillati</taxon>
        <taxon>Actinomycetota</taxon>
        <taxon>Actinomycetes</taxon>
        <taxon>Kitasatosporales</taxon>
        <taxon>Streptomycetaceae</taxon>
        <taxon>Streptacidiphilus</taxon>
    </lineage>
</organism>
<dbReference type="GO" id="GO:0003700">
    <property type="term" value="F:DNA-binding transcription factor activity"/>
    <property type="evidence" value="ECO:0007669"/>
    <property type="project" value="TreeGrafter"/>
</dbReference>
<reference evidence="6" key="1">
    <citation type="submission" date="2016-10" db="EMBL/GenBank/DDBJ databases">
        <authorList>
            <person name="Varghese N."/>
        </authorList>
    </citation>
    <scope>NUCLEOTIDE SEQUENCE [LARGE SCALE GENOMIC DNA]</scope>
    <source>
        <strain evidence="6">DSM 45096 / BCRC 16803 / CGMCC 4.1857 / CIP 109030 / JCM 12277 / KCTC 19219 / NBRC 100920 / 33214</strain>
    </source>
</reference>
<dbReference type="Pfam" id="PF13377">
    <property type="entry name" value="Peripla_BP_3"/>
    <property type="match status" value="1"/>
</dbReference>
<accession>A0A1H7T8Z5</accession>
<dbReference type="SUPFAM" id="SSF47413">
    <property type="entry name" value="lambda repressor-like DNA-binding domains"/>
    <property type="match status" value="1"/>
</dbReference>
<gene>
    <name evidence="5" type="ORF">SAMN05414137_113129</name>
</gene>
<feature type="domain" description="HTH lacI-type" evidence="4">
    <location>
        <begin position="1"/>
        <end position="55"/>
    </location>
</feature>
<dbReference type="Proteomes" id="UP000183015">
    <property type="component" value="Unassembled WGS sequence"/>
</dbReference>
<evidence type="ECO:0000259" key="4">
    <source>
        <dbReference type="PROSITE" id="PS50932"/>
    </source>
</evidence>
<evidence type="ECO:0000256" key="3">
    <source>
        <dbReference type="ARBA" id="ARBA00023163"/>
    </source>
</evidence>
<keyword evidence="1" id="KW-0805">Transcription regulation</keyword>
<dbReference type="Gene3D" id="3.40.50.2300">
    <property type="match status" value="2"/>
</dbReference>
<name>A0A1H7T8Z5_STRJI</name>
<dbReference type="PROSITE" id="PS50932">
    <property type="entry name" value="HTH_LACI_2"/>
    <property type="match status" value="1"/>
</dbReference>
<dbReference type="InterPro" id="IPR028082">
    <property type="entry name" value="Peripla_BP_I"/>
</dbReference>
<dbReference type="Pfam" id="PF00356">
    <property type="entry name" value="LacI"/>
    <property type="match status" value="1"/>
</dbReference>
<dbReference type="SUPFAM" id="SSF53822">
    <property type="entry name" value="Periplasmic binding protein-like I"/>
    <property type="match status" value="1"/>
</dbReference>
<dbReference type="STRING" id="235985.SAMN05414137_113129"/>
<dbReference type="PANTHER" id="PTHR30146:SF153">
    <property type="entry name" value="LACTOSE OPERON REPRESSOR"/>
    <property type="match status" value="1"/>
</dbReference>
<evidence type="ECO:0000313" key="6">
    <source>
        <dbReference type="Proteomes" id="UP000183015"/>
    </source>
</evidence>
<dbReference type="InterPro" id="IPR010982">
    <property type="entry name" value="Lambda_DNA-bd_dom_sf"/>
</dbReference>
<keyword evidence="3" id="KW-0804">Transcription</keyword>
<dbReference type="GO" id="GO:0000976">
    <property type="term" value="F:transcription cis-regulatory region binding"/>
    <property type="evidence" value="ECO:0007669"/>
    <property type="project" value="TreeGrafter"/>
</dbReference>
<dbReference type="eggNOG" id="COG1609">
    <property type="taxonomic scope" value="Bacteria"/>
</dbReference>
<dbReference type="InterPro" id="IPR046335">
    <property type="entry name" value="LacI/GalR-like_sensor"/>
</dbReference>
<dbReference type="SMART" id="SM00354">
    <property type="entry name" value="HTH_LACI"/>
    <property type="match status" value="1"/>
</dbReference>
<dbReference type="AlphaFoldDB" id="A0A1H7T8Z5"/>
<keyword evidence="2" id="KW-0238">DNA-binding</keyword>